<dbReference type="InterPro" id="IPR035979">
    <property type="entry name" value="RBD_domain_sf"/>
</dbReference>
<dbReference type="InParanoid" id="K1R3G0"/>
<sequence length="265" mass="29189">MKRDLPSPEIPDLNPDPSLHTDAPLAGILGPDPGLDHIQEDTKGQEADHIIEIVIQGHGRGAITGGHDTVENLQTTGITTAERAAVVDIEAAVDRQDIPGDGEERKRPLCPTDADILEIEYDNPEPTKCLGIFGLSLYTQERDLREVFGRFGPLEDVQVVYDRQTGRSRGFAFIHFRNVEDSIEAKDRGPGMEIDGRRIRVDFSITTRAHTPTPGIYLGKPTASSYSRRRSPSPYHRGGGGGGGYSRGSRYSRSRSRSRSYSPRK</sequence>
<feature type="region of interest" description="Disordered" evidence="1">
    <location>
        <begin position="1"/>
        <end position="39"/>
    </location>
</feature>
<dbReference type="AlphaFoldDB" id="K1R3G0"/>
<evidence type="ECO:0000256" key="1">
    <source>
        <dbReference type="SAM" id="MobiDB-lite"/>
    </source>
</evidence>
<feature type="compositionally biased region" description="Basic residues" evidence="1">
    <location>
        <begin position="250"/>
        <end position="265"/>
    </location>
</feature>
<reference evidence="2" key="1">
    <citation type="journal article" date="2012" name="Nature">
        <title>The oyster genome reveals stress adaptation and complexity of shell formation.</title>
        <authorList>
            <person name="Zhang G."/>
            <person name="Fang X."/>
            <person name="Guo X."/>
            <person name="Li L."/>
            <person name="Luo R."/>
            <person name="Xu F."/>
            <person name="Yang P."/>
            <person name="Zhang L."/>
            <person name="Wang X."/>
            <person name="Qi H."/>
            <person name="Xiong Z."/>
            <person name="Que H."/>
            <person name="Xie Y."/>
            <person name="Holland P.W."/>
            <person name="Paps J."/>
            <person name="Zhu Y."/>
            <person name="Wu F."/>
            <person name="Chen Y."/>
            <person name="Wang J."/>
            <person name="Peng C."/>
            <person name="Meng J."/>
            <person name="Yang L."/>
            <person name="Liu J."/>
            <person name="Wen B."/>
            <person name="Zhang N."/>
            <person name="Huang Z."/>
            <person name="Zhu Q."/>
            <person name="Feng Y."/>
            <person name="Mount A."/>
            <person name="Hedgecock D."/>
            <person name="Xu Z."/>
            <person name="Liu Y."/>
            <person name="Domazet-Loso T."/>
            <person name="Du Y."/>
            <person name="Sun X."/>
            <person name="Zhang S."/>
            <person name="Liu B."/>
            <person name="Cheng P."/>
            <person name="Jiang X."/>
            <person name="Li J."/>
            <person name="Fan D."/>
            <person name="Wang W."/>
            <person name="Fu W."/>
            <person name="Wang T."/>
            <person name="Wang B."/>
            <person name="Zhang J."/>
            <person name="Peng Z."/>
            <person name="Li Y."/>
            <person name="Li N."/>
            <person name="Wang J."/>
            <person name="Chen M."/>
            <person name="He Y."/>
            <person name="Tan F."/>
            <person name="Song X."/>
            <person name="Zheng Q."/>
            <person name="Huang R."/>
            <person name="Yang H."/>
            <person name="Du X."/>
            <person name="Chen L."/>
            <person name="Yang M."/>
            <person name="Gaffney P.M."/>
            <person name="Wang S."/>
            <person name="Luo L."/>
            <person name="She Z."/>
            <person name="Ming Y."/>
            <person name="Huang W."/>
            <person name="Zhang S."/>
            <person name="Huang B."/>
            <person name="Zhang Y."/>
            <person name="Qu T."/>
            <person name="Ni P."/>
            <person name="Miao G."/>
            <person name="Wang J."/>
            <person name="Wang Q."/>
            <person name="Steinberg C.E."/>
            <person name="Wang H."/>
            <person name="Li N."/>
            <person name="Qian L."/>
            <person name="Zhang G."/>
            <person name="Li Y."/>
            <person name="Yang H."/>
            <person name="Liu X."/>
            <person name="Wang J."/>
            <person name="Yin Y."/>
            <person name="Wang J."/>
        </authorList>
    </citation>
    <scope>NUCLEOTIDE SEQUENCE [LARGE SCALE GENOMIC DNA]</scope>
    <source>
        <strain evidence="2">05x7-T-G4-1.051#20</strain>
    </source>
</reference>
<proteinExistence type="predicted"/>
<dbReference type="Gene3D" id="3.30.70.330">
    <property type="match status" value="1"/>
</dbReference>
<name>K1R3G0_MAGGI</name>
<dbReference type="PANTHER" id="PTHR48034">
    <property type="entry name" value="TRANSFORMER-2 SEX-DETERMINING PROTEIN-RELATED"/>
    <property type="match status" value="1"/>
</dbReference>
<dbReference type="Pfam" id="PF00076">
    <property type="entry name" value="RRM_1"/>
    <property type="match status" value="1"/>
</dbReference>
<protein>
    <submittedName>
        <fullName evidence="2">Transformer-2-like protein beta</fullName>
    </submittedName>
</protein>
<feature type="region of interest" description="Disordered" evidence="1">
    <location>
        <begin position="210"/>
        <end position="265"/>
    </location>
</feature>
<feature type="compositionally biased region" description="Gly residues" evidence="1">
    <location>
        <begin position="237"/>
        <end position="246"/>
    </location>
</feature>
<dbReference type="GO" id="GO:0003723">
    <property type="term" value="F:RNA binding"/>
    <property type="evidence" value="ECO:0007669"/>
    <property type="project" value="UniProtKB-UniRule"/>
</dbReference>
<dbReference type="PROSITE" id="PS50102">
    <property type="entry name" value="RRM"/>
    <property type="match status" value="1"/>
</dbReference>
<dbReference type="SUPFAM" id="SSF54928">
    <property type="entry name" value="RNA-binding domain, RBD"/>
    <property type="match status" value="1"/>
</dbReference>
<accession>K1R3G0</accession>
<dbReference type="HOGENOM" id="CLU_1050719_0_0_1"/>
<dbReference type="EMBL" id="JH817458">
    <property type="protein sequence ID" value="EKC35695.1"/>
    <property type="molecule type" value="Genomic_DNA"/>
</dbReference>
<dbReference type="InterPro" id="IPR012677">
    <property type="entry name" value="Nucleotide-bd_a/b_plait_sf"/>
</dbReference>
<dbReference type="InterPro" id="IPR000504">
    <property type="entry name" value="RRM_dom"/>
</dbReference>
<dbReference type="SMART" id="SM00360">
    <property type="entry name" value="RRM"/>
    <property type="match status" value="1"/>
</dbReference>
<gene>
    <name evidence="2" type="ORF">CGI_10018347</name>
</gene>
<evidence type="ECO:0000313" key="2">
    <source>
        <dbReference type="EMBL" id="EKC35695.1"/>
    </source>
</evidence>
<organism evidence="2">
    <name type="scientific">Magallana gigas</name>
    <name type="common">Pacific oyster</name>
    <name type="synonym">Crassostrea gigas</name>
    <dbReference type="NCBI Taxonomy" id="29159"/>
    <lineage>
        <taxon>Eukaryota</taxon>
        <taxon>Metazoa</taxon>
        <taxon>Spiralia</taxon>
        <taxon>Lophotrochozoa</taxon>
        <taxon>Mollusca</taxon>
        <taxon>Bivalvia</taxon>
        <taxon>Autobranchia</taxon>
        <taxon>Pteriomorphia</taxon>
        <taxon>Ostreida</taxon>
        <taxon>Ostreoidea</taxon>
        <taxon>Ostreidae</taxon>
        <taxon>Magallana</taxon>
    </lineage>
</organism>
<dbReference type="CDD" id="cd12363">
    <property type="entry name" value="RRM_TRA2"/>
    <property type="match status" value="1"/>
</dbReference>
<dbReference type="InterPro" id="IPR050441">
    <property type="entry name" value="RBM"/>
</dbReference>